<feature type="transmembrane region" description="Helical" evidence="5">
    <location>
        <begin position="12"/>
        <end position="31"/>
    </location>
</feature>
<evidence type="ECO:0000256" key="1">
    <source>
        <dbReference type="ARBA" id="ARBA00004370"/>
    </source>
</evidence>
<dbReference type="InterPro" id="IPR001129">
    <property type="entry name" value="Membr-assoc_MAPEG"/>
</dbReference>
<proteinExistence type="predicted"/>
<keyword evidence="2 5" id="KW-0812">Transmembrane</keyword>
<evidence type="ECO:0000256" key="3">
    <source>
        <dbReference type="ARBA" id="ARBA00022989"/>
    </source>
</evidence>
<comment type="subcellular location">
    <subcellularLocation>
        <location evidence="1">Membrane</location>
    </subcellularLocation>
</comment>
<dbReference type="InterPro" id="IPR023352">
    <property type="entry name" value="MAPEG-like_dom_sf"/>
</dbReference>
<evidence type="ECO:0000313" key="7">
    <source>
        <dbReference type="Proteomes" id="UP001303373"/>
    </source>
</evidence>
<dbReference type="Gene3D" id="1.20.120.550">
    <property type="entry name" value="Membrane associated eicosanoid/glutathione metabolism-like domain"/>
    <property type="match status" value="1"/>
</dbReference>
<protein>
    <submittedName>
        <fullName evidence="6">Uncharacterized protein</fullName>
    </submittedName>
</protein>
<name>A0AAQ3R5C8_9PEZI</name>
<dbReference type="AlphaFoldDB" id="A0AAQ3R5C8"/>
<reference evidence="6 7" key="1">
    <citation type="submission" date="2023-11" db="EMBL/GenBank/DDBJ databases">
        <title>An acidophilic fungus is an integral part of prey digestion in a carnivorous sundew plant.</title>
        <authorList>
            <person name="Tsai I.J."/>
        </authorList>
    </citation>
    <scope>NUCLEOTIDE SEQUENCE [LARGE SCALE GENOMIC DNA]</scope>
    <source>
        <strain evidence="6">169a</strain>
    </source>
</reference>
<evidence type="ECO:0000313" key="6">
    <source>
        <dbReference type="EMBL" id="WPH01926.1"/>
    </source>
</evidence>
<keyword evidence="7" id="KW-1185">Reference proteome</keyword>
<keyword evidence="4 5" id="KW-0472">Membrane</keyword>
<sequence>MPVVAIGSQPLLGPVVGLCSWTLIMEAWMYATRLPALSKYKVDTSPENCKQSMADKIPASIAWKAENYNHLMEQPTQFFATALALNAMGVSDQVTVGLAWGYVGLRVLHSLVQATSNTIVVRFGLFLSSSITLTALTVKAGLILWGKGLGSAHVEL</sequence>
<dbReference type="Proteomes" id="UP001303373">
    <property type="component" value="Chromosome 7"/>
</dbReference>
<keyword evidence="3 5" id="KW-1133">Transmembrane helix</keyword>
<dbReference type="Pfam" id="PF01124">
    <property type="entry name" value="MAPEG"/>
    <property type="match status" value="1"/>
</dbReference>
<evidence type="ECO:0000256" key="4">
    <source>
        <dbReference type="ARBA" id="ARBA00023136"/>
    </source>
</evidence>
<dbReference type="GO" id="GO:0016020">
    <property type="term" value="C:membrane"/>
    <property type="evidence" value="ECO:0007669"/>
    <property type="project" value="UniProtKB-SubCell"/>
</dbReference>
<dbReference type="SUPFAM" id="SSF161084">
    <property type="entry name" value="MAPEG domain-like"/>
    <property type="match status" value="1"/>
</dbReference>
<accession>A0AAQ3R5C8</accession>
<feature type="transmembrane region" description="Helical" evidence="5">
    <location>
        <begin position="123"/>
        <end position="145"/>
    </location>
</feature>
<evidence type="ECO:0000256" key="2">
    <source>
        <dbReference type="ARBA" id="ARBA00022692"/>
    </source>
</evidence>
<dbReference type="EMBL" id="CP138586">
    <property type="protein sequence ID" value="WPH01926.1"/>
    <property type="molecule type" value="Genomic_DNA"/>
</dbReference>
<organism evidence="6 7">
    <name type="scientific">Acrodontium crateriforme</name>
    <dbReference type="NCBI Taxonomy" id="150365"/>
    <lineage>
        <taxon>Eukaryota</taxon>
        <taxon>Fungi</taxon>
        <taxon>Dikarya</taxon>
        <taxon>Ascomycota</taxon>
        <taxon>Pezizomycotina</taxon>
        <taxon>Dothideomycetes</taxon>
        <taxon>Dothideomycetidae</taxon>
        <taxon>Mycosphaerellales</taxon>
        <taxon>Teratosphaeriaceae</taxon>
        <taxon>Acrodontium</taxon>
    </lineage>
</organism>
<gene>
    <name evidence="6" type="ORF">R9X50_00478000</name>
</gene>
<evidence type="ECO:0000256" key="5">
    <source>
        <dbReference type="SAM" id="Phobius"/>
    </source>
</evidence>